<evidence type="ECO:0000256" key="5">
    <source>
        <dbReference type="ARBA" id="ARBA00022692"/>
    </source>
</evidence>
<keyword evidence="8" id="KW-1133">Transmembrane helix</keyword>
<proteinExistence type="evidence at transcript level"/>
<keyword evidence="7" id="KW-0653">Protein transport</keyword>
<dbReference type="InterPro" id="IPR012621">
    <property type="entry name" value="Tom7"/>
</dbReference>
<evidence type="ECO:0000256" key="2">
    <source>
        <dbReference type="ARBA" id="ARBA00010917"/>
    </source>
</evidence>
<dbReference type="EMBL" id="AK418087">
    <property type="protein sequence ID" value="BAN21302.1"/>
    <property type="molecule type" value="mRNA"/>
</dbReference>
<comment type="similarity">
    <text evidence="2">Belongs to the Tom7 family.</text>
</comment>
<evidence type="ECO:0000256" key="8">
    <source>
        <dbReference type="ARBA" id="ARBA00022989"/>
    </source>
</evidence>
<keyword evidence="4" id="KW-0813">Transport</keyword>
<keyword evidence="5" id="KW-0812">Transmembrane</keyword>
<dbReference type="PANTHER" id="PTHR46722">
    <property type="entry name" value="MITOCHONDRIAL IMPORT RECEPTOR SUBUNIT TOM7 HOMOLOG"/>
    <property type="match status" value="1"/>
</dbReference>
<protein>
    <recommendedName>
        <fullName evidence="3">Mitochondrial import receptor subunit TOM7 homolog</fullName>
    </recommendedName>
    <alternativeName>
        <fullName evidence="11">Translocase of outer membrane 7 kDa subunit homolog</fullName>
    </alternativeName>
</protein>
<evidence type="ECO:0000256" key="9">
    <source>
        <dbReference type="ARBA" id="ARBA00023128"/>
    </source>
</evidence>
<dbReference type="PANTHER" id="PTHR46722:SF1">
    <property type="entry name" value="MITOCHONDRIAL IMPORT RECEPTOR SUBUNIT TOM7 HOMOLOG"/>
    <property type="match status" value="1"/>
</dbReference>
<name>R4WTQ9_RIPPE</name>
<reference evidence="12" key="1">
    <citation type="journal article" date="2013" name="PLoS ONE">
        <title>Gene expression in gut symbiotic organ of stinkbug affected by extracellular bacterial symbiont.</title>
        <authorList>
            <person name="Futahashi R."/>
            <person name="Tanaka K."/>
            <person name="Tanahashi M."/>
            <person name="Nikoh N."/>
            <person name="Kikuchi Y."/>
            <person name="Lee B.L."/>
            <person name="Fukatsu T."/>
        </authorList>
    </citation>
    <scope>NUCLEOTIDE SEQUENCE</scope>
    <source>
        <tissue evidence="12">Midgut</tissue>
    </source>
</reference>
<dbReference type="AlphaFoldDB" id="R4WTQ9"/>
<dbReference type="GO" id="GO:0030150">
    <property type="term" value="P:protein import into mitochondrial matrix"/>
    <property type="evidence" value="ECO:0007669"/>
    <property type="project" value="InterPro"/>
</dbReference>
<evidence type="ECO:0000256" key="1">
    <source>
        <dbReference type="ARBA" id="ARBA00004572"/>
    </source>
</evidence>
<dbReference type="GO" id="GO:1903955">
    <property type="term" value="P:positive regulation of protein targeting to mitochondrion"/>
    <property type="evidence" value="ECO:0007669"/>
    <property type="project" value="TreeGrafter"/>
</dbReference>
<organism evidence="12">
    <name type="scientific">Riptortus pedestris</name>
    <name type="common">Bean bug</name>
    <dbReference type="NCBI Taxonomy" id="329032"/>
    <lineage>
        <taxon>Eukaryota</taxon>
        <taxon>Metazoa</taxon>
        <taxon>Ecdysozoa</taxon>
        <taxon>Arthropoda</taxon>
        <taxon>Hexapoda</taxon>
        <taxon>Insecta</taxon>
        <taxon>Pterygota</taxon>
        <taxon>Neoptera</taxon>
        <taxon>Paraneoptera</taxon>
        <taxon>Hemiptera</taxon>
        <taxon>Heteroptera</taxon>
        <taxon>Panheteroptera</taxon>
        <taxon>Pentatomomorpha</taxon>
        <taxon>Coreoidea</taxon>
        <taxon>Alydidae</taxon>
        <taxon>Riptortus</taxon>
    </lineage>
</organism>
<evidence type="ECO:0000313" key="12">
    <source>
        <dbReference type="EMBL" id="BAN21302.1"/>
    </source>
</evidence>
<dbReference type="Pfam" id="PF08038">
    <property type="entry name" value="Tom7"/>
    <property type="match status" value="1"/>
</dbReference>
<sequence length="52" mass="5797">MSSDMKERLSAVLGLLRTAVQWGYIPTILYLGIKKGADPGCPEVNIYSILWQ</sequence>
<evidence type="ECO:0000256" key="11">
    <source>
        <dbReference type="ARBA" id="ARBA00032786"/>
    </source>
</evidence>
<keyword evidence="10" id="KW-0472">Membrane</keyword>
<keyword evidence="9" id="KW-0496">Mitochondrion</keyword>
<evidence type="ECO:0000256" key="3">
    <source>
        <dbReference type="ARBA" id="ARBA00014537"/>
    </source>
</evidence>
<evidence type="ECO:0000256" key="7">
    <source>
        <dbReference type="ARBA" id="ARBA00022927"/>
    </source>
</evidence>
<evidence type="ECO:0000256" key="10">
    <source>
        <dbReference type="ARBA" id="ARBA00023136"/>
    </source>
</evidence>
<dbReference type="GO" id="GO:0005742">
    <property type="term" value="C:mitochondrial outer membrane translocase complex"/>
    <property type="evidence" value="ECO:0007669"/>
    <property type="project" value="InterPro"/>
</dbReference>
<comment type="subcellular location">
    <subcellularLocation>
        <location evidence="1">Mitochondrion outer membrane</location>
        <topology evidence="1">Single-pass membrane protein</topology>
    </subcellularLocation>
</comment>
<accession>R4WTQ9</accession>
<keyword evidence="6" id="KW-1000">Mitochondrion outer membrane</keyword>
<evidence type="ECO:0000256" key="6">
    <source>
        <dbReference type="ARBA" id="ARBA00022787"/>
    </source>
</evidence>
<evidence type="ECO:0000256" key="4">
    <source>
        <dbReference type="ARBA" id="ARBA00022448"/>
    </source>
</evidence>